<name>A0A328XMQ8_9GAMM</name>
<dbReference type="Gene3D" id="1.20.120.1490">
    <property type="match status" value="1"/>
</dbReference>
<sequence length="196" mass="20791">MTKYKQVIAIVLAAGLGIAASGGASAHGMHQGNQGAGSMMMGGGQGSMGPGMMMGGGQGSMGPGMMMGYGPGGMGPGMMMGSQGSMMPCPMMGGMGSMGGMAGMLDDEQLSTLREMRKAHRSAHFERMGEMMNLRDEMMLLMQADRPDPEEVKTLHGQMAELQGEMMADEVRMRNQKRDLLTDEQIKRMQQGKVAQ</sequence>
<evidence type="ECO:0000256" key="1">
    <source>
        <dbReference type="SAM" id="MobiDB-lite"/>
    </source>
</evidence>
<organism evidence="3 4">
    <name type="scientific">Onishia taeanensis</name>
    <dbReference type="NCBI Taxonomy" id="284577"/>
    <lineage>
        <taxon>Bacteria</taxon>
        <taxon>Pseudomonadati</taxon>
        <taxon>Pseudomonadota</taxon>
        <taxon>Gammaproteobacteria</taxon>
        <taxon>Oceanospirillales</taxon>
        <taxon>Halomonadaceae</taxon>
        <taxon>Onishia</taxon>
    </lineage>
</organism>
<proteinExistence type="predicted"/>
<protein>
    <submittedName>
        <fullName evidence="3">Spy/CpxP family protein refolding chaperone</fullName>
    </submittedName>
</protein>
<feature type="signal peptide" evidence="2">
    <location>
        <begin position="1"/>
        <end position="26"/>
    </location>
</feature>
<evidence type="ECO:0000313" key="3">
    <source>
        <dbReference type="EMBL" id="RAR60248.1"/>
    </source>
</evidence>
<evidence type="ECO:0000313" key="4">
    <source>
        <dbReference type="Proteomes" id="UP000249700"/>
    </source>
</evidence>
<dbReference type="AlphaFoldDB" id="A0A328XMQ8"/>
<dbReference type="RefSeq" id="WP_220086270.1">
    <property type="nucleotide sequence ID" value="NZ_QLSX01000007.1"/>
</dbReference>
<reference evidence="3 4" key="1">
    <citation type="submission" date="2018-06" db="EMBL/GenBank/DDBJ databases">
        <title>Comparative analysis of microorganisms from saline springs in Andes Mountain Range, Colombia.</title>
        <authorList>
            <person name="Rubin E."/>
        </authorList>
    </citation>
    <scope>NUCLEOTIDE SEQUENCE [LARGE SCALE GENOMIC DNA]</scope>
    <source>
        <strain evidence="3 4">USBA-857</strain>
    </source>
</reference>
<comment type="caution">
    <text evidence="3">The sequence shown here is derived from an EMBL/GenBank/DDBJ whole genome shotgun (WGS) entry which is preliminary data.</text>
</comment>
<feature type="compositionally biased region" description="Basic and acidic residues" evidence="1">
    <location>
        <begin position="176"/>
        <end position="187"/>
    </location>
</feature>
<feature type="chain" id="PRO_5016346648" evidence="2">
    <location>
        <begin position="27"/>
        <end position="196"/>
    </location>
</feature>
<dbReference type="Proteomes" id="UP000249700">
    <property type="component" value="Unassembled WGS sequence"/>
</dbReference>
<accession>A0A328XMQ8</accession>
<keyword evidence="2" id="KW-0732">Signal</keyword>
<feature type="region of interest" description="Disordered" evidence="1">
    <location>
        <begin position="176"/>
        <end position="196"/>
    </location>
</feature>
<gene>
    <name evidence="3" type="ORF">BCL93_10752</name>
</gene>
<evidence type="ECO:0000256" key="2">
    <source>
        <dbReference type="SAM" id="SignalP"/>
    </source>
</evidence>
<dbReference type="EMBL" id="QLSX01000007">
    <property type="protein sequence ID" value="RAR60248.1"/>
    <property type="molecule type" value="Genomic_DNA"/>
</dbReference>